<feature type="region of interest" description="Disordered" evidence="1">
    <location>
        <begin position="53"/>
        <end position="118"/>
    </location>
</feature>
<gene>
    <name evidence="2" type="ORF">PIIN_00873</name>
</gene>
<evidence type="ECO:0000256" key="1">
    <source>
        <dbReference type="SAM" id="MobiDB-lite"/>
    </source>
</evidence>
<dbReference type="AlphaFoldDB" id="G4T6U5"/>
<feature type="compositionally biased region" description="Basic and acidic residues" evidence="1">
    <location>
        <begin position="16"/>
        <end position="25"/>
    </location>
</feature>
<sequence>MGGLQENHGSELGWAQDRDGTDRSGAREIDYYSSCTKGPLWLDRQYVYLHNHRRKKGGRLPSKTAPIISGQDSDNESKRPPMETETRIRSRHLSSSATSIPVDRSTPSRMPPLRNNVI</sequence>
<keyword evidence="3" id="KW-1185">Reference proteome</keyword>
<proteinExistence type="predicted"/>
<reference evidence="2 3" key="1">
    <citation type="journal article" date="2011" name="PLoS Pathog.">
        <title>Endophytic Life Strategies Decoded by Genome and Transcriptome Analyses of the Mutualistic Root Symbiont Piriformospora indica.</title>
        <authorList>
            <person name="Zuccaro A."/>
            <person name="Lahrmann U."/>
            <person name="Guldener U."/>
            <person name="Langen G."/>
            <person name="Pfiffi S."/>
            <person name="Biedenkopf D."/>
            <person name="Wong P."/>
            <person name="Samans B."/>
            <person name="Grimm C."/>
            <person name="Basiewicz M."/>
            <person name="Murat C."/>
            <person name="Martin F."/>
            <person name="Kogel K.H."/>
        </authorList>
    </citation>
    <scope>NUCLEOTIDE SEQUENCE [LARGE SCALE GENOMIC DNA]</scope>
    <source>
        <strain evidence="2 3">DSM 11827</strain>
    </source>
</reference>
<feature type="compositionally biased region" description="Basic and acidic residues" evidence="1">
    <location>
        <begin position="75"/>
        <end position="88"/>
    </location>
</feature>
<dbReference type="InParanoid" id="G4T6U5"/>
<feature type="region of interest" description="Disordered" evidence="1">
    <location>
        <begin position="1"/>
        <end position="25"/>
    </location>
</feature>
<evidence type="ECO:0000313" key="2">
    <source>
        <dbReference type="EMBL" id="CCA67036.1"/>
    </source>
</evidence>
<name>G4T6U5_SERID</name>
<accession>G4T6U5</accession>
<evidence type="ECO:0000313" key="3">
    <source>
        <dbReference type="Proteomes" id="UP000007148"/>
    </source>
</evidence>
<dbReference type="EMBL" id="CAFZ01000008">
    <property type="protein sequence ID" value="CCA67036.1"/>
    <property type="molecule type" value="Genomic_DNA"/>
</dbReference>
<comment type="caution">
    <text evidence="2">The sequence shown here is derived from an EMBL/GenBank/DDBJ whole genome shotgun (WGS) entry which is preliminary data.</text>
</comment>
<protein>
    <submittedName>
        <fullName evidence="2">Uncharacterized protein</fullName>
    </submittedName>
</protein>
<dbReference type="Proteomes" id="UP000007148">
    <property type="component" value="Unassembled WGS sequence"/>
</dbReference>
<dbReference type="HOGENOM" id="CLU_2074070_0_0_1"/>
<organism evidence="2 3">
    <name type="scientific">Serendipita indica (strain DSM 11827)</name>
    <name type="common">Root endophyte fungus</name>
    <name type="synonym">Piriformospora indica</name>
    <dbReference type="NCBI Taxonomy" id="1109443"/>
    <lineage>
        <taxon>Eukaryota</taxon>
        <taxon>Fungi</taxon>
        <taxon>Dikarya</taxon>
        <taxon>Basidiomycota</taxon>
        <taxon>Agaricomycotina</taxon>
        <taxon>Agaricomycetes</taxon>
        <taxon>Sebacinales</taxon>
        <taxon>Serendipitaceae</taxon>
        <taxon>Serendipita</taxon>
    </lineage>
</organism>